<dbReference type="RefSeq" id="WP_014131854.1">
    <property type="nucleotide sequence ID" value="NC_016078.1"/>
</dbReference>
<dbReference type="InterPro" id="IPR046574">
    <property type="entry name" value="DUF6634"/>
</dbReference>
<accession>G4RC82</accession>
<protein>
    <submittedName>
        <fullName evidence="1">Uncharacterized protein</fullName>
    </submittedName>
</protein>
<dbReference type="STRING" id="1082931.KKY_2697"/>
<organism evidence="1 2">
    <name type="scientific">Pelagibacterium halotolerans (strain DSM 22347 / JCM 15775 / CGMCC 1.7692 / B2)</name>
    <dbReference type="NCBI Taxonomy" id="1082931"/>
    <lineage>
        <taxon>Bacteria</taxon>
        <taxon>Pseudomonadati</taxon>
        <taxon>Pseudomonadota</taxon>
        <taxon>Alphaproteobacteria</taxon>
        <taxon>Hyphomicrobiales</taxon>
        <taxon>Devosiaceae</taxon>
        <taxon>Pelagibacterium</taxon>
    </lineage>
</organism>
<dbReference type="eggNOG" id="COG0466">
    <property type="taxonomic scope" value="Bacteria"/>
</dbReference>
<dbReference type="Pfam" id="PF20339">
    <property type="entry name" value="DUF6634"/>
    <property type="match status" value="1"/>
</dbReference>
<gene>
    <name evidence="1" type="ordered locus">KKY_2697</name>
</gene>
<sequence length="106" mass="11632">MAIFLTRAHVEAGLEALKRIKQGLEPSPADLENAPLLDLWTVHDAGRGVVYLAGSVSGHPTLDDGHCTTSPLLYMPTDRTWARTVSRYYRLGKSLSQAFAQSRATH</sequence>
<evidence type="ECO:0000313" key="1">
    <source>
        <dbReference type="EMBL" id="AEQ52705.1"/>
    </source>
</evidence>
<dbReference type="Proteomes" id="UP000008850">
    <property type="component" value="Chromosome"/>
</dbReference>
<keyword evidence="2" id="KW-1185">Reference proteome</keyword>
<dbReference type="EMBL" id="CP003075">
    <property type="protein sequence ID" value="AEQ52705.1"/>
    <property type="molecule type" value="Genomic_DNA"/>
</dbReference>
<dbReference type="HOGENOM" id="CLU_2220653_0_0_5"/>
<evidence type="ECO:0000313" key="2">
    <source>
        <dbReference type="Proteomes" id="UP000008850"/>
    </source>
</evidence>
<name>G4RC82_PELHB</name>
<dbReference type="AlphaFoldDB" id="G4RC82"/>
<dbReference type="KEGG" id="phl:KKY_2697"/>
<reference evidence="1 2" key="1">
    <citation type="journal article" date="2012" name="J. Bacteriol.">
        <title>Complete genome sequence of Pelagibacterium halotolerans B2T.</title>
        <authorList>
            <person name="Huo Y.Y."/>
            <person name="Cheng H."/>
            <person name="Han X.F."/>
            <person name="Jiang X.W."/>
            <person name="Sun C."/>
            <person name="Zhang X.Q."/>
            <person name="Zhu X.F."/>
            <person name="Liu Y.F."/>
            <person name="Li P.F."/>
            <person name="Ni P.X."/>
            <person name="Wu M."/>
        </authorList>
    </citation>
    <scope>NUCLEOTIDE SEQUENCE [LARGE SCALE GENOMIC DNA]</scope>
    <source>
        <strain evidence="2">DSM 22347 / JCM 15775 / CGMCC 1.7692 / B2</strain>
    </source>
</reference>
<proteinExistence type="predicted"/>